<proteinExistence type="predicted"/>
<gene>
    <name evidence="2" type="ORF">ENR64_19125</name>
</gene>
<dbReference type="InterPro" id="IPR036866">
    <property type="entry name" value="RibonucZ/Hydroxyglut_hydro"/>
</dbReference>
<dbReference type="EMBL" id="DSRU01000275">
    <property type="protein sequence ID" value="HFM99821.1"/>
    <property type="molecule type" value="Genomic_DNA"/>
</dbReference>
<feature type="domain" description="Metallo-beta-lactamase" evidence="1">
    <location>
        <begin position="43"/>
        <end position="248"/>
    </location>
</feature>
<dbReference type="AlphaFoldDB" id="A0A7C3PS19"/>
<dbReference type="Gene3D" id="3.60.15.10">
    <property type="entry name" value="Ribonuclease Z/Hydroxyacylglutathione hydrolase-like"/>
    <property type="match status" value="1"/>
</dbReference>
<accession>A0A7C3PS19</accession>
<keyword evidence="2" id="KW-0378">Hydrolase</keyword>
<name>A0A7C3PS19_9CYAN</name>
<evidence type="ECO:0000259" key="1">
    <source>
        <dbReference type="Pfam" id="PF12706"/>
    </source>
</evidence>
<dbReference type="PANTHER" id="PTHR42663">
    <property type="entry name" value="HYDROLASE C777.06C-RELATED-RELATED"/>
    <property type="match status" value="1"/>
</dbReference>
<dbReference type="Pfam" id="PF12706">
    <property type="entry name" value="Lactamase_B_2"/>
    <property type="match status" value="1"/>
</dbReference>
<dbReference type="CDD" id="cd07715">
    <property type="entry name" value="TaR3-like_MBL-fold"/>
    <property type="match status" value="1"/>
</dbReference>
<evidence type="ECO:0000313" key="2">
    <source>
        <dbReference type="EMBL" id="HFM99821.1"/>
    </source>
</evidence>
<dbReference type="SUPFAM" id="SSF56281">
    <property type="entry name" value="Metallo-hydrolase/oxidoreductase"/>
    <property type="match status" value="1"/>
</dbReference>
<sequence>MVNMRNQFTVNFWGVRGSIASPGLHTVKYGGNTPCVEMCVAGHRLIFDGGTGIRVLGQSLLAQMPVKGHIFFTHSHWDHIQGFPFFTPAFVPGNHFQIYGAIAPNGATIEQRLNDQMLHPNFPVPLQIMGAKLEFHSLKVGKPIDLGNDVVVESAMLNHPGEAVGYRVNWRGYSAAYVTDTEHFPDHMDENVLYLARNADVFIYDAAYTDEEYHSERSSKKGWGHSTWQEAVKLAKAANVKTLVIFHHDPLHDDDFLDRVGEQVAAAFPGGMMAREGHSIHIEPPLPLPETLRKEIFPVKG</sequence>
<dbReference type="GO" id="GO:0016787">
    <property type="term" value="F:hydrolase activity"/>
    <property type="evidence" value="ECO:0007669"/>
    <property type="project" value="UniProtKB-KW"/>
</dbReference>
<dbReference type="InterPro" id="IPR001279">
    <property type="entry name" value="Metallo-B-lactamas"/>
</dbReference>
<protein>
    <submittedName>
        <fullName evidence="2">MBL fold metallo-hydrolase</fullName>
    </submittedName>
</protein>
<dbReference type="PANTHER" id="PTHR42663:SF4">
    <property type="entry name" value="SLL1036 PROTEIN"/>
    <property type="match status" value="1"/>
</dbReference>
<reference evidence="2" key="1">
    <citation type="journal article" date="2020" name="mSystems">
        <title>Genome- and Community-Level Interaction Insights into Carbon Utilization and Element Cycling Functions of Hydrothermarchaeota in Hydrothermal Sediment.</title>
        <authorList>
            <person name="Zhou Z."/>
            <person name="Liu Y."/>
            <person name="Xu W."/>
            <person name="Pan J."/>
            <person name="Luo Z.H."/>
            <person name="Li M."/>
        </authorList>
    </citation>
    <scope>NUCLEOTIDE SEQUENCE [LARGE SCALE GENOMIC DNA]</scope>
    <source>
        <strain evidence="2">SpSt-418</strain>
    </source>
</reference>
<organism evidence="2">
    <name type="scientific">Oscillatoriales cyanobacterium SpSt-418</name>
    <dbReference type="NCBI Taxonomy" id="2282169"/>
    <lineage>
        <taxon>Bacteria</taxon>
        <taxon>Bacillati</taxon>
        <taxon>Cyanobacteriota</taxon>
        <taxon>Cyanophyceae</taxon>
        <taxon>Oscillatoriophycideae</taxon>
        <taxon>Oscillatoriales</taxon>
    </lineage>
</organism>
<comment type="caution">
    <text evidence="2">The sequence shown here is derived from an EMBL/GenBank/DDBJ whole genome shotgun (WGS) entry which is preliminary data.</text>
</comment>